<feature type="active site" evidence="11">
    <location>
        <position position="227"/>
    </location>
</feature>
<evidence type="ECO:0000256" key="5">
    <source>
        <dbReference type="ARBA" id="ARBA00038942"/>
    </source>
</evidence>
<dbReference type="Gene3D" id="3.30.2350.10">
    <property type="entry name" value="Pseudouridine synthase"/>
    <property type="match status" value="1"/>
</dbReference>
<organism evidence="16 17">
    <name type="scientific">Segnochrobactrum spirostomi</name>
    <dbReference type="NCBI Taxonomy" id="2608987"/>
    <lineage>
        <taxon>Bacteria</taxon>
        <taxon>Pseudomonadati</taxon>
        <taxon>Pseudomonadota</taxon>
        <taxon>Alphaproteobacteria</taxon>
        <taxon>Hyphomicrobiales</taxon>
        <taxon>Segnochrobactraceae</taxon>
        <taxon>Segnochrobactrum</taxon>
    </lineage>
</organism>
<dbReference type="PROSITE" id="PS01129">
    <property type="entry name" value="PSI_RLU"/>
    <property type="match status" value="1"/>
</dbReference>
<comment type="caution">
    <text evidence="16">The sequence shown here is derived from an EMBL/GenBank/DDBJ whole genome shotgun (WGS) entry which is preliminary data.</text>
</comment>
<dbReference type="InterPro" id="IPR020103">
    <property type="entry name" value="PsdUridine_synth_cat_dom_sf"/>
</dbReference>
<reference evidence="16 17" key="1">
    <citation type="submission" date="2019-09" db="EMBL/GenBank/DDBJ databases">
        <title>Segnochrobactrum spirostomi gen. nov., sp. nov., isolated from the ciliate Spirostomum cf. yagiui and description of a novel family, Segnochrobactraceae fam. nov. within the order Rhizobiales of the class Alphaproteobacteria.</title>
        <authorList>
            <person name="Akter S."/>
            <person name="Shazib S.U.A."/>
            <person name="Shin M.K."/>
        </authorList>
    </citation>
    <scope>NUCLEOTIDE SEQUENCE [LARGE SCALE GENOMIC DNA]</scope>
    <source>
        <strain evidence="16 17">Sp-1</strain>
    </source>
</reference>
<dbReference type="InterPro" id="IPR006224">
    <property type="entry name" value="PsdUridine_synth_RluA-like_CS"/>
</dbReference>
<dbReference type="PROSITE" id="PS50889">
    <property type="entry name" value="S4"/>
    <property type="match status" value="1"/>
</dbReference>
<sequence length="416" mass="43594">MGGRKASGRKTSGDTTGGEDRSPAALDAPYDGSTEARYPAPTAEEDATPAADLDLTGDAENLFDDEALLDDEEAEVGGEVAGGLIETVIEDGTPTGRLDAVLAARLVEALGPEAPSRARLQALVKAGKVTVDGRIVHESSRKIGAGARIAVELPPPEPATPEPEAIPLDVVYEDEALIVIDKPAGLVVHPAAGHARGTLVNALLHHCGDDLSGIGGVRRPGIVHRLDKDTSGLLVVAKTDRAHRGLAAQFADHGRTGALERAYIALVWGAPRAGGGTIDAPLARSTANRQRRAVARSGGKEAVTHYTVLERFGSGDEPIASLIECRLETGRTHQIRVHMAHIGHPLVGDEEYGAGFRTKVNRLPEPAHSLAAAFGRQALHAAVLAFEHPVTGEILEFESDLPDDLAALVEAFRAIP</sequence>
<dbReference type="EMBL" id="VWNA01000001">
    <property type="protein sequence ID" value="MQT11462.1"/>
    <property type="molecule type" value="Genomic_DNA"/>
</dbReference>
<evidence type="ECO:0000313" key="17">
    <source>
        <dbReference type="Proteomes" id="UP000332515"/>
    </source>
</evidence>
<dbReference type="InterPro" id="IPR050188">
    <property type="entry name" value="RluA_PseudoU_synthase"/>
</dbReference>
<evidence type="ECO:0000256" key="4">
    <source>
        <dbReference type="ARBA" id="ARBA00036882"/>
    </source>
</evidence>
<keyword evidence="3" id="KW-0413">Isomerase</keyword>
<dbReference type="EC" id="5.4.99.23" evidence="5"/>
<evidence type="ECO:0000256" key="3">
    <source>
        <dbReference type="ARBA" id="ARBA00023235"/>
    </source>
</evidence>
<dbReference type="InterPro" id="IPR006225">
    <property type="entry name" value="PsdUridine_synth_RluC/D"/>
</dbReference>
<evidence type="ECO:0000256" key="12">
    <source>
        <dbReference type="PROSITE-ProRule" id="PRU00182"/>
    </source>
</evidence>
<dbReference type="SUPFAM" id="SSF55174">
    <property type="entry name" value="Alpha-L RNA-binding motif"/>
    <property type="match status" value="1"/>
</dbReference>
<evidence type="ECO:0000259" key="14">
    <source>
        <dbReference type="Pfam" id="PF00849"/>
    </source>
</evidence>
<dbReference type="Pfam" id="PF01479">
    <property type="entry name" value="S4"/>
    <property type="match status" value="1"/>
</dbReference>
<comment type="function">
    <text evidence="10">Responsible for synthesis of pseudouridine from uracil at positions 1911, 1915 and 1917 in 23S ribosomal RNA.</text>
</comment>
<name>A0A6A7Y0W5_9HYPH</name>
<evidence type="ECO:0000256" key="2">
    <source>
        <dbReference type="ARBA" id="ARBA00022884"/>
    </source>
</evidence>
<evidence type="ECO:0000313" key="16">
    <source>
        <dbReference type="EMBL" id="MQT11462.1"/>
    </source>
</evidence>
<accession>A0A6A7Y0W5</accession>
<proteinExistence type="inferred from homology"/>
<dbReference type="GO" id="GO:0003723">
    <property type="term" value="F:RNA binding"/>
    <property type="evidence" value="ECO:0007669"/>
    <property type="project" value="UniProtKB-KW"/>
</dbReference>
<evidence type="ECO:0000256" key="6">
    <source>
        <dbReference type="ARBA" id="ARBA00040039"/>
    </source>
</evidence>
<evidence type="ECO:0000256" key="10">
    <source>
        <dbReference type="ARBA" id="ARBA00056072"/>
    </source>
</evidence>
<gene>
    <name evidence="16" type="ORF">F0357_01980</name>
</gene>
<keyword evidence="17" id="KW-1185">Reference proteome</keyword>
<dbReference type="InterPro" id="IPR002942">
    <property type="entry name" value="S4_RNA-bd"/>
</dbReference>
<dbReference type="InterPro" id="IPR006145">
    <property type="entry name" value="PsdUridine_synth_RsuA/RluA"/>
</dbReference>
<feature type="domain" description="RNA-binding S4" evidence="15">
    <location>
        <begin position="114"/>
        <end position="149"/>
    </location>
</feature>
<dbReference type="Proteomes" id="UP000332515">
    <property type="component" value="Unassembled WGS sequence"/>
</dbReference>
<dbReference type="PANTHER" id="PTHR21600">
    <property type="entry name" value="MITOCHONDRIAL RNA PSEUDOURIDINE SYNTHASE"/>
    <property type="match status" value="1"/>
</dbReference>
<dbReference type="NCBIfam" id="TIGR00005">
    <property type="entry name" value="rluA_subfam"/>
    <property type="match status" value="1"/>
</dbReference>
<evidence type="ECO:0000256" key="11">
    <source>
        <dbReference type="PIRSR" id="PIRSR606225-1"/>
    </source>
</evidence>
<dbReference type="CDD" id="cd02869">
    <property type="entry name" value="PseudoU_synth_RluA_like"/>
    <property type="match status" value="1"/>
</dbReference>
<dbReference type="GO" id="GO:0160140">
    <property type="term" value="F:23S rRNA pseudouridine(1911/1915/1917) synthase activity"/>
    <property type="evidence" value="ECO:0007669"/>
    <property type="project" value="UniProtKB-EC"/>
</dbReference>
<evidence type="ECO:0000256" key="8">
    <source>
        <dbReference type="ARBA" id="ARBA00042840"/>
    </source>
</evidence>
<comment type="catalytic activity">
    <reaction evidence="4">
        <text>uridine(1911/1915/1917) in 23S rRNA = pseudouridine(1911/1915/1917) in 23S rRNA</text>
        <dbReference type="Rhea" id="RHEA:42524"/>
        <dbReference type="Rhea" id="RHEA-COMP:10097"/>
        <dbReference type="Rhea" id="RHEA-COMP:10098"/>
        <dbReference type="ChEBI" id="CHEBI:65314"/>
        <dbReference type="ChEBI" id="CHEBI:65315"/>
        <dbReference type="EC" id="5.4.99.23"/>
    </reaction>
</comment>
<comment type="similarity">
    <text evidence="1">Belongs to the pseudouridine synthase RluA family.</text>
</comment>
<evidence type="ECO:0000256" key="7">
    <source>
        <dbReference type="ARBA" id="ARBA00042264"/>
    </source>
</evidence>
<keyword evidence="2 12" id="KW-0694">RNA-binding</keyword>
<dbReference type="PANTHER" id="PTHR21600:SF44">
    <property type="entry name" value="RIBOSOMAL LARGE SUBUNIT PSEUDOURIDINE SYNTHASE D"/>
    <property type="match status" value="1"/>
</dbReference>
<protein>
    <recommendedName>
        <fullName evidence="6">Ribosomal large subunit pseudouridine synthase D</fullName>
        <ecNumber evidence="5">5.4.99.23</ecNumber>
    </recommendedName>
    <alternativeName>
        <fullName evidence="7">23S rRNA pseudouridine(1911/1915/1917) synthase</fullName>
    </alternativeName>
    <alternativeName>
        <fullName evidence="8">rRNA pseudouridylate synthase D</fullName>
    </alternativeName>
    <alternativeName>
        <fullName evidence="9">rRNA-uridine isomerase D</fullName>
    </alternativeName>
</protein>
<evidence type="ECO:0000256" key="9">
    <source>
        <dbReference type="ARBA" id="ARBA00043148"/>
    </source>
</evidence>
<dbReference type="Gene3D" id="3.10.290.10">
    <property type="entry name" value="RNA-binding S4 domain"/>
    <property type="match status" value="1"/>
</dbReference>
<feature type="domain" description="Pseudouridine synthase RsuA/RluA-like" evidence="14">
    <location>
        <begin position="177"/>
        <end position="341"/>
    </location>
</feature>
<feature type="region of interest" description="Disordered" evidence="13">
    <location>
        <begin position="1"/>
        <end position="52"/>
    </location>
</feature>
<evidence type="ECO:0000256" key="1">
    <source>
        <dbReference type="ARBA" id="ARBA00010876"/>
    </source>
</evidence>
<dbReference type="SUPFAM" id="SSF55120">
    <property type="entry name" value="Pseudouridine synthase"/>
    <property type="match status" value="1"/>
</dbReference>
<dbReference type="AlphaFoldDB" id="A0A6A7Y0W5"/>
<dbReference type="InterPro" id="IPR036986">
    <property type="entry name" value="S4_RNA-bd_sf"/>
</dbReference>
<dbReference type="GO" id="GO:0000455">
    <property type="term" value="P:enzyme-directed rRNA pseudouridine synthesis"/>
    <property type="evidence" value="ECO:0007669"/>
    <property type="project" value="TreeGrafter"/>
</dbReference>
<dbReference type="CDD" id="cd00165">
    <property type="entry name" value="S4"/>
    <property type="match status" value="1"/>
</dbReference>
<evidence type="ECO:0000256" key="13">
    <source>
        <dbReference type="SAM" id="MobiDB-lite"/>
    </source>
</evidence>
<dbReference type="FunFam" id="3.30.2350.10:FF:000006">
    <property type="entry name" value="Pseudouridine synthase"/>
    <property type="match status" value="1"/>
</dbReference>
<dbReference type="Pfam" id="PF00849">
    <property type="entry name" value="PseudoU_synth_2"/>
    <property type="match status" value="1"/>
</dbReference>
<evidence type="ECO:0000259" key="15">
    <source>
        <dbReference type="Pfam" id="PF01479"/>
    </source>
</evidence>